<organism evidence="2 3">
    <name type="scientific">Trichinella nativa</name>
    <dbReference type="NCBI Taxonomy" id="6335"/>
    <lineage>
        <taxon>Eukaryota</taxon>
        <taxon>Metazoa</taxon>
        <taxon>Ecdysozoa</taxon>
        <taxon>Nematoda</taxon>
        <taxon>Enoplea</taxon>
        <taxon>Dorylaimia</taxon>
        <taxon>Trichinellida</taxon>
        <taxon>Trichinellidae</taxon>
        <taxon>Trichinella</taxon>
    </lineage>
</organism>
<evidence type="ECO:0000313" key="2">
    <source>
        <dbReference type="EMBL" id="KRZ54307.1"/>
    </source>
</evidence>
<dbReference type="Proteomes" id="UP000054721">
    <property type="component" value="Unassembled WGS sequence"/>
</dbReference>
<keyword evidence="3" id="KW-1185">Reference proteome</keyword>
<dbReference type="AlphaFoldDB" id="A0A0V1L444"/>
<evidence type="ECO:0000313" key="3">
    <source>
        <dbReference type="Proteomes" id="UP000054721"/>
    </source>
</evidence>
<evidence type="ECO:0000256" key="1">
    <source>
        <dbReference type="SAM" id="MobiDB-lite"/>
    </source>
</evidence>
<sequence length="59" mass="6659">MKNDENSNSVAPSAVKSKKEKLKNDENYAKRHVAQSTANCHRRPSISKDPKSPNMHIIQ</sequence>
<dbReference type="EMBL" id="JYDW01000141">
    <property type="protein sequence ID" value="KRZ54307.1"/>
    <property type="molecule type" value="Genomic_DNA"/>
</dbReference>
<gene>
    <name evidence="2" type="ORF">T02_5262</name>
</gene>
<feature type="region of interest" description="Disordered" evidence="1">
    <location>
        <begin position="1"/>
        <end position="59"/>
    </location>
</feature>
<protein>
    <submittedName>
        <fullName evidence="2">Uncharacterized protein</fullName>
    </submittedName>
</protein>
<reference evidence="2 3" key="1">
    <citation type="submission" date="2015-05" db="EMBL/GenBank/DDBJ databases">
        <title>Evolution of Trichinella species and genotypes.</title>
        <authorList>
            <person name="Korhonen P.K."/>
            <person name="Edoardo P."/>
            <person name="Giuseppe L.R."/>
            <person name="Gasser R.B."/>
        </authorList>
    </citation>
    <scope>NUCLEOTIDE SEQUENCE [LARGE SCALE GENOMIC DNA]</scope>
    <source>
        <strain evidence="2">ISS10</strain>
    </source>
</reference>
<name>A0A0V1L444_9BILA</name>
<comment type="caution">
    <text evidence="2">The sequence shown here is derived from an EMBL/GenBank/DDBJ whole genome shotgun (WGS) entry which is preliminary data.</text>
</comment>
<feature type="compositionally biased region" description="Polar residues" evidence="1">
    <location>
        <begin position="1"/>
        <end position="11"/>
    </location>
</feature>
<proteinExistence type="predicted"/>
<accession>A0A0V1L444</accession>